<name>A0AAE1SXA8_9SOLA</name>
<dbReference type="Gene3D" id="3.80.10.10">
    <property type="entry name" value="Ribonuclease Inhibitor"/>
    <property type="match status" value="1"/>
</dbReference>
<reference evidence="10" key="1">
    <citation type="submission" date="2023-12" db="EMBL/GenBank/DDBJ databases">
        <title>Genome assembly of Anisodus tanguticus.</title>
        <authorList>
            <person name="Wang Y.-J."/>
        </authorList>
    </citation>
    <scope>NUCLEOTIDE SEQUENCE</scope>
    <source>
        <strain evidence="10">KB-2021</strain>
        <tissue evidence="10">Leaf</tissue>
    </source>
</reference>
<evidence type="ECO:0000256" key="3">
    <source>
        <dbReference type="ARBA" id="ARBA00022692"/>
    </source>
</evidence>
<dbReference type="InterPro" id="IPR032675">
    <property type="entry name" value="LRR_dom_sf"/>
</dbReference>
<dbReference type="GO" id="GO:0016020">
    <property type="term" value="C:membrane"/>
    <property type="evidence" value="ECO:0007669"/>
    <property type="project" value="UniProtKB-SubCell"/>
</dbReference>
<dbReference type="PANTHER" id="PTHR48061:SF19">
    <property type="entry name" value="RECEPTOR-LIKE PROTEIN 12"/>
    <property type="match status" value="1"/>
</dbReference>
<keyword evidence="2" id="KW-0433">Leucine-rich repeat</keyword>
<dbReference type="SUPFAM" id="SSF52058">
    <property type="entry name" value="L domain-like"/>
    <property type="match status" value="1"/>
</dbReference>
<keyword evidence="6" id="KW-1133">Transmembrane helix</keyword>
<dbReference type="InterPro" id="IPR013210">
    <property type="entry name" value="LRR_N_plant-typ"/>
</dbReference>
<comment type="caution">
    <text evidence="10">The sequence shown here is derived from an EMBL/GenBank/DDBJ whole genome shotgun (WGS) entry which is preliminary data.</text>
</comment>
<evidence type="ECO:0000256" key="1">
    <source>
        <dbReference type="ARBA" id="ARBA00004479"/>
    </source>
</evidence>
<evidence type="ECO:0000313" key="10">
    <source>
        <dbReference type="EMBL" id="KAK4377476.1"/>
    </source>
</evidence>
<evidence type="ECO:0000256" key="8">
    <source>
        <dbReference type="ARBA" id="ARBA00023180"/>
    </source>
</evidence>
<evidence type="ECO:0000256" key="5">
    <source>
        <dbReference type="ARBA" id="ARBA00022737"/>
    </source>
</evidence>
<evidence type="ECO:0000256" key="4">
    <source>
        <dbReference type="ARBA" id="ARBA00022729"/>
    </source>
</evidence>
<keyword evidence="11" id="KW-1185">Reference proteome</keyword>
<dbReference type="InterPro" id="IPR046956">
    <property type="entry name" value="RLP23-like"/>
</dbReference>
<evidence type="ECO:0000259" key="9">
    <source>
        <dbReference type="Pfam" id="PF08263"/>
    </source>
</evidence>
<evidence type="ECO:0000256" key="7">
    <source>
        <dbReference type="ARBA" id="ARBA00023136"/>
    </source>
</evidence>
<evidence type="ECO:0000256" key="2">
    <source>
        <dbReference type="ARBA" id="ARBA00022614"/>
    </source>
</evidence>
<dbReference type="PANTHER" id="PTHR48061">
    <property type="entry name" value="LEUCINE-RICH REPEAT RECEPTOR PROTEIN KINASE EMS1-LIKE-RELATED"/>
    <property type="match status" value="1"/>
</dbReference>
<proteinExistence type="predicted"/>
<dbReference type="EMBL" id="JAVYJV010000002">
    <property type="protein sequence ID" value="KAK4377476.1"/>
    <property type="molecule type" value="Genomic_DNA"/>
</dbReference>
<protein>
    <recommendedName>
        <fullName evidence="9">Leucine-rich repeat-containing N-terminal plant-type domain-containing protein</fullName>
    </recommendedName>
</protein>
<evidence type="ECO:0000313" key="11">
    <source>
        <dbReference type="Proteomes" id="UP001291623"/>
    </source>
</evidence>
<accession>A0AAE1SXA8</accession>
<evidence type="ECO:0000256" key="6">
    <source>
        <dbReference type="ARBA" id="ARBA00022989"/>
    </source>
</evidence>
<sequence>MLVVLLNSSNYISGVYCQCLEDQKDLLLKFKNNLTFDSSLSTKLVRWDQKTNCCLWPGISCDQEGHVLILELDNEAITSGVDNSSSPFDLQHLEKLNLVYNDLNIVQLPTEIYKLANLTYLNLLNAGFAGLRVQNLKALVKNLANLKELCLDAVNISLKGSEWCSALSSSLPQLTVLSISS</sequence>
<keyword evidence="8" id="KW-0325">Glycoprotein</keyword>
<comment type="subcellular location">
    <subcellularLocation>
        <location evidence="1">Membrane</location>
        <topology evidence="1">Single-pass type I membrane protein</topology>
    </subcellularLocation>
</comment>
<keyword evidence="4" id="KW-0732">Signal</keyword>
<keyword evidence="7" id="KW-0472">Membrane</keyword>
<keyword evidence="3" id="KW-0812">Transmembrane</keyword>
<organism evidence="10 11">
    <name type="scientific">Anisodus tanguticus</name>
    <dbReference type="NCBI Taxonomy" id="243964"/>
    <lineage>
        <taxon>Eukaryota</taxon>
        <taxon>Viridiplantae</taxon>
        <taxon>Streptophyta</taxon>
        <taxon>Embryophyta</taxon>
        <taxon>Tracheophyta</taxon>
        <taxon>Spermatophyta</taxon>
        <taxon>Magnoliopsida</taxon>
        <taxon>eudicotyledons</taxon>
        <taxon>Gunneridae</taxon>
        <taxon>Pentapetalae</taxon>
        <taxon>asterids</taxon>
        <taxon>lamiids</taxon>
        <taxon>Solanales</taxon>
        <taxon>Solanaceae</taxon>
        <taxon>Solanoideae</taxon>
        <taxon>Hyoscyameae</taxon>
        <taxon>Anisodus</taxon>
    </lineage>
</organism>
<dbReference type="Pfam" id="PF08263">
    <property type="entry name" value="LRRNT_2"/>
    <property type="match status" value="1"/>
</dbReference>
<dbReference type="AlphaFoldDB" id="A0AAE1SXA8"/>
<keyword evidence="5" id="KW-0677">Repeat</keyword>
<gene>
    <name evidence="10" type="ORF">RND71_003772</name>
</gene>
<dbReference type="Proteomes" id="UP001291623">
    <property type="component" value="Unassembled WGS sequence"/>
</dbReference>
<feature type="domain" description="Leucine-rich repeat-containing N-terminal plant-type" evidence="9">
    <location>
        <begin position="21"/>
        <end position="62"/>
    </location>
</feature>